<dbReference type="SUPFAM" id="SSF54427">
    <property type="entry name" value="NTF2-like"/>
    <property type="match status" value="1"/>
</dbReference>
<keyword evidence="4" id="KW-1185">Reference proteome</keyword>
<sequence>MKVTPVAAMGLAAGAVLALCTFASPVQAAKGGWDREGCAEARPEVTSISGWVSPGACAFIKRQITFGKVITPDRVGAYVDIWSKDATLWEPAKAGRPPVQGLDAIRTAISGTLALVPDFRFRGTRIAVNGPAVMFEAHNEATLKGREVAYSAVYRVLLTDDGKVIQGRRYYDRHSWFKPLDPSLPDLFANVTDGGAPDQGRRPVLGSDELVERVEAWNNEDAEALAGRLTGAPLSAPGLNGGTLRTTQGKLAYLKTFFDQVSDVQLQPGQAVKVNGATYLEWHGTVLPKGQTDPVSFGIIERIGDTRGVSSDWSLTFDQLPLVADEAKIIELYGKLR</sequence>
<dbReference type="Proteomes" id="UP001597368">
    <property type="component" value="Unassembled WGS sequence"/>
</dbReference>
<accession>A0ABW4TAR3</accession>
<feature type="signal peptide" evidence="1">
    <location>
        <begin position="1"/>
        <end position="28"/>
    </location>
</feature>
<evidence type="ECO:0000259" key="2">
    <source>
        <dbReference type="Pfam" id="PF12680"/>
    </source>
</evidence>
<feature type="chain" id="PRO_5045261541" evidence="1">
    <location>
        <begin position="29"/>
        <end position="337"/>
    </location>
</feature>
<gene>
    <name evidence="3" type="ORF">ACFSKW_46015</name>
</gene>
<evidence type="ECO:0000313" key="4">
    <source>
        <dbReference type="Proteomes" id="UP001597368"/>
    </source>
</evidence>
<comment type="caution">
    <text evidence="3">The sequence shown here is derived from an EMBL/GenBank/DDBJ whole genome shotgun (WGS) entry which is preliminary data.</text>
</comment>
<dbReference type="InterPro" id="IPR037401">
    <property type="entry name" value="SnoaL-like"/>
</dbReference>
<dbReference type="Gene3D" id="3.10.450.50">
    <property type="match status" value="1"/>
</dbReference>
<organism evidence="3 4">
    <name type="scientific">Nonomuraea mangrovi</name>
    <dbReference type="NCBI Taxonomy" id="2316207"/>
    <lineage>
        <taxon>Bacteria</taxon>
        <taxon>Bacillati</taxon>
        <taxon>Actinomycetota</taxon>
        <taxon>Actinomycetes</taxon>
        <taxon>Streptosporangiales</taxon>
        <taxon>Streptosporangiaceae</taxon>
        <taxon>Nonomuraea</taxon>
    </lineage>
</organism>
<proteinExistence type="predicted"/>
<evidence type="ECO:0000313" key="3">
    <source>
        <dbReference type="EMBL" id="MFD1938841.1"/>
    </source>
</evidence>
<name>A0ABW4TAR3_9ACTN</name>
<dbReference type="RefSeq" id="WP_379580935.1">
    <property type="nucleotide sequence ID" value="NZ_JBHUFV010000077.1"/>
</dbReference>
<keyword evidence="1" id="KW-0732">Signal</keyword>
<dbReference type="EMBL" id="JBHUFV010000077">
    <property type="protein sequence ID" value="MFD1938841.1"/>
    <property type="molecule type" value="Genomic_DNA"/>
</dbReference>
<protein>
    <submittedName>
        <fullName evidence="3">Nuclear transport factor 2 family protein</fullName>
    </submittedName>
</protein>
<feature type="domain" description="SnoaL-like" evidence="2">
    <location>
        <begin position="74"/>
        <end position="165"/>
    </location>
</feature>
<dbReference type="Pfam" id="PF12680">
    <property type="entry name" value="SnoaL_2"/>
    <property type="match status" value="1"/>
</dbReference>
<evidence type="ECO:0000256" key="1">
    <source>
        <dbReference type="SAM" id="SignalP"/>
    </source>
</evidence>
<reference evidence="4" key="1">
    <citation type="journal article" date="2019" name="Int. J. Syst. Evol. Microbiol.">
        <title>The Global Catalogue of Microorganisms (GCM) 10K type strain sequencing project: providing services to taxonomists for standard genome sequencing and annotation.</title>
        <authorList>
            <consortium name="The Broad Institute Genomics Platform"/>
            <consortium name="The Broad Institute Genome Sequencing Center for Infectious Disease"/>
            <person name="Wu L."/>
            <person name="Ma J."/>
        </authorList>
    </citation>
    <scope>NUCLEOTIDE SEQUENCE [LARGE SCALE GENOMIC DNA]</scope>
    <source>
        <strain evidence="4">ICMP 6774ER</strain>
    </source>
</reference>
<dbReference type="InterPro" id="IPR032710">
    <property type="entry name" value="NTF2-like_dom_sf"/>
</dbReference>